<dbReference type="AlphaFoldDB" id="A0A1H7CGM0"/>
<evidence type="ECO:0000313" key="2">
    <source>
        <dbReference type="Proteomes" id="UP000199662"/>
    </source>
</evidence>
<protein>
    <submittedName>
        <fullName evidence="1">Uncharacterized protein</fullName>
    </submittedName>
</protein>
<dbReference type="EMBL" id="FNZK01000022">
    <property type="protein sequence ID" value="SEJ88953.1"/>
    <property type="molecule type" value="Genomic_DNA"/>
</dbReference>
<evidence type="ECO:0000313" key="1">
    <source>
        <dbReference type="EMBL" id="SEJ88953.1"/>
    </source>
</evidence>
<proteinExistence type="predicted"/>
<gene>
    <name evidence="1" type="ORF">SAMN05660742_12211</name>
</gene>
<accession>A0A1H7CGM0</accession>
<keyword evidence="2" id="KW-1185">Reference proteome</keyword>
<reference evidence="1 2" key="1">
    <citation type="submission" date="2016-10" db="EMBL/GenBank/DDBJ databases">
        <authorList>
            <person name="de Groot N.N."/>
        </authorList>
    </citation>
    <scope>NUCLEOTIDE SEQUENCE [LARGE SCALE GENOMIC DNA]</scope>
    <source>
        <strain evidence="1 2">DSM 2179</strain>
    </source>
</reference>
<name>A0A1H7CGM0_9FIRM</name>
<dbReference type="Proteomes" id="UP000199662">
    <property type="component" value="Unassembled WGS sequence"/>
</dbReference>
<sequence>MLFLVGRGVVFDWCLRDGDMNLREKMRKVIAIMTTSHLF</sequence>
<organism evidence="1 2">
    <name type="scientific">Propionispira arboris</name>
    <dbReference type="NCBI Taxonomy" id="84035"/>
    <lineage>
        <taxon>Bacteria</taxon>
        <taxon>Bacillati</taxon>
        <taxon>Bacillota</taxon>
        <taxon>Negativicutes</taxon>
        <taxon>Selenomonadales</taxon>
        <taxon>Selenomonadaceae</taxon>
        <taxon>Propionispira</taxon>
    </lineage>
</organism>